<proteinExistence type="predicted"/>
<evidence type="ECO:0000313" key="2">
    <source>
        <dbReference type="Proteomes" id="UP000712080"/>
    </source>
</evidence>
<gene>
    <name evidence="1" type="ORF">G6047_15690</name>
</gene>
<dbReference type="Proteomes" id="UP000712080">
    <property type="component" value="Unassembled WGS sequence"/>
</dbReference>
<dbReference type="AlphaFoldDB" id="A0A972G2V1"/>
<reference evidence="1" key="1">
    <citation type="submission" date="2020-02" db="EMBL/GenBank/DDBJ databases">
        <title>Flavobacterium sp. genome.</title>
        <authorList>
            <person name="Jung H.S."/>
            <person name="Baek J.H."/>
            <person name="Jeon C.O."/>
        </authorList>
    </citation>
    <scope>NUCLEOTIDE SEQUENCE</scope>
    <source>
        <strain evidence="1">SE-s28</strain>
    </source>
</reference>
<dbReference type="SUPFAM" id="SSF53756">
    <property type="entry name" value="UDP-Glycosyltransferase/glycogen phosphorylase"/>
    <property type="match status" value="1"/>
</dbReference>
<protein>
    <submittedName>
        <fullName evidence="1">UDP-glycosyltransferase</fullName>
    </submittedName>
</protein>
<dbReference type="EMBL" id="JAAMPU010000108">
    <property type="protein sequence ID" value="NMH29481.1"/>
    <property type="molecule type" value="Genomic_DNA"/>
</dbReference>
<evidence type="ECO:0000313" key="1">
    <source>
        <dbReference type="EMBL" id="NMH29481.1"/>
    </source>
</evidence>
<dbReference type="RefSeq" id="WP_169528568.1">
    <property type="nucleotide sequence ID" value="NZ_JAAMPU010000108.1"/>
</dbReference>
<accession>A0A972G2V1</accession>
<name>A0A972G2V1_9FLAO</name>
<organism evidence="1 2">
    <name type="scientific">Flavobacterium silvaticum</name>
    <dbReference type="NCBI Taxonomy" id="1852020"/>
    <lineage>
        <taxon>Bacteria</taxon>
        <taxon>Pseudomonadati</taxon>
        <taxon>Bacteroidota</taxon>
        <taxon>Flavobacteriia</taxon>
        <taxon>Flavobacteriales</taxon>
        <taxon>Flavobacteriaceae</taxon>
        <taxon>Flavobacterium</taxon>
    </lineage>
</organism>
<keyword evidence="2" id="KW-1185">Reference proteome</keyword>
<comment type="caution">
    <text evidence="1">The sequence shown here is derived from an EMBL/GenBank/DDBJ whole genome shotgun (WGS) entry which is preliminary data.</text>
</comment>
<sequence>MIPDTQNKIVILLPDGVGLRTFAYTKLPQLATDGSCDLIFWNNTAMSLSSLGLNEVIFSGSRLHPLTDLYKNARKEIELNLFSGRFKDNVYDTYRFPLKARNFKSGMRILFTKYLITRFGSDTGLAKIRSRIHQLERSTEAYKKSVDFLKTNKPDLLFCSNQRHSSAIAPILAARDLGIKTATFIFSWDNLPKATMVLECDYYFVWSGLMKKQLLEYYPYISEEQIVVCGTTQFESHYDENEMLSKEVFFRLNNLDASKEYVCYSGDDITTSPDDPSYLRDTALAIEKLNLQGYQLGILFRRCPVDFSSRYDDVLNEFSHLITAVDPIWEARGESWQSVVAMPEDSKLLANTARHTFGAINLGSSMVFDFAAHQKPCAYINYNHPERSDKSWDIDKIYKYVHFRSMPSKESVIWLDSPESIAGAILQMLENPKPTIDHATQWFEKITLMPANSASERIFKAMQEIITGA</sequence>